<evidence type="ECO:0000313" key="5">
    <source>
        <dbReference type="Proteomes" id="UP000830167"/>
    </source>
</evidence>
<dbReference type="Gene3D" id="3.30.420.40">
    <property type="match status" value="2"/>
</dbReference>
<dbReference type="SUPFAM" id="SSF53067">
    <property type="entry name" value="Actin-like ATPase domain"/>
    <property type="match status" value="1"/>
</dbReference>
<dbReference type="InterPro" id="IPR043129">
    <property type="entry name" value="ATPase_NBD"/>
</dbReference>
<sequence>MRTGDQSLIKELNRSITLNLLRLHSPISRAQISTLTGLNKATVSAIIEDLLREGLVTEVGRGHSTVGRRPVMLMFNSKAGYSIGVDFGVNYIRILIMDLSGNIILVREISIIQTNDMQQVTSTLVNLINEIIAQTPKSILGILGVGIGVPGFVDFANGIVLNAPNLQWRDVQLKALLEAQIHLPFLIDNEANAGALAENLFGIGRNVPNFIYISAGTGIGTGIIVNNHLFRGSEGIAGEFGHMTIEVEGLRCPCGNRGCFEMYASEKALTTKYSQITGKNCSVEEILAKLFEGETAAIESMLCIGQYLGIGITNMINGLNPSLVVIGNRLAEAKEWILQPVEQKVRNRCPIMSYSKVNICASSLGRNATAIGAAALVLNEFFTGPQTDSTL</sequence>
<dbReference type="PANTHER" id="PTHR18964:SF149">
    <property type="entry name" value="BIFUNCTIONAL UDP-N-ACETYLGLUCOSAMINE 2-EPIMERASE_N-ACETYLMANNOSAMINE KINASE"/>
    <property type="match status" value="1"/>
</dbReference>
<dbReference type="InterPro" id="IPR036388">
    <property type="entry name" value="WH-like_DNA-bd_sf"/>
</dbReference>
<evidence type="ECO:0000256" key="1">
    <source>
        <dbReference type="ARBA" id="ARBA00002486"/>
    </source>
</evidence>
<proteinExistence type="inferred from homology"/>
<keyword evidence="5" id="KW-1185">Reference proteome</keyword>
<comment type="similarity">
    <text evidence="2">Belongs to the ROK (NagC/XylR) family.</text>
</comment>
<dbReference type="EMBL" id="CP089291">
    <property type="protein sequence ID" value="UOF88701.1"/>
    <property type="molecule type" value="Genomic_DNA"/>
</dbReference>
<dbReference type="CDD" id="cd24076">
    <property type="entry name" value="ASKHA_ATPase_ROK_BsXylR-like"/>
    <property type="match status" value="1"/>
</dbReference>
<protein>
    <submittedName>
        <fullName evidence="4">ROK family transcriptional regulator</fullName>
    </submittedName>
</protein>
<dbReference type="Pfam" id="PF13412">
    <property type="entry name" value="HTH_24"/>
    <property type="match status" value="1"/>
</dbReference>
<dbReference type="InterPro" id="IPR000600">
    <property type="entry name" value="ROK"/>
</dbReference>
<reference evidence="4" key="1">
    <citation type="submission" date="2021-12" db="EMBL/GenBank/DDBJ databases">
        <title>Alicyclobacillaceae gen. nov., sp. nov., isolated from chalcocite enrichment system.</title>
        <authorList>
            <person name="Jiang Z."/>
        </authorList>
    </citation>
    <scope>NUCLEOTIDE SEQUENCE</scope>
    <source>
        <strain evidence="4">MYW30-H2</strain>
    </source>
</reference>
<gene>
    <name evidence="4" type="ORF">LSG31_12150</name>
</gene>
<name>A0ABY4CHH1_9BACL</name>
<dbReference type="SUPFAM" id="SSF46785">
    <property type="entry name" value="Winged helix' DNA-binding domain"/>
    <property type="match status" value="1"/>
</dbReference>
<dbReference type="Proteomes" id="UP000830167">
    <property type="component" value="Chromosome"/>
</dbReference>
<dbReference type="InterPro" id="IPR036390">
    <property type="entry name" value="WH_DNA-bd_sf"/>
</dbReference>
<keyword evidence="3" id="KW-0859">Xylose metabolism</keyword>
<dbReference type="RefSeq" id="WP_347435380.1">
    <property type="nucleotide sequence ID" value="NZ_CP089291.1"/>
</dbReference>
<dbReference type="Pfam" id="PF00480">
    <property type="entry name" value="ROK"/>
    <property type="match status" value="1"/>
</dbReference>
<dbReference type="Gene3D" id="1.10.10.10">
    <property type="entry name" value="Winged helix-like DNA-binding domain superfamily/Winged helix DNA-binding domain"/>
    <property type="match status" value="1"/>
</dbReference>
<comment type="function">
    <text evidence="1">Transcriptional repressor of xylose-utilizing enzymes.</text>
</comment>
<organism evidence="4 5">
    <name type="scientific">Fodinisporobacter ferrooxydans</name>
    <dbReference type="NCBI Taxonomy" id="2901836"/>
    <lineage>
        <taxon>Bacteria</taxon>
        <taxon>Bacillati</taxon>
        <taxon>Bacillota</taxon>
        <taxon>Bacilli</taxon>
        <taxon>Bacillales</taxon>
        <taxon>Alicyclobacillaceae</taxon>
        <taxon>Fodinisporobacter</taxon>
    </lineage>
</organism>
<keyword evidence="3" id="KW-0119">Carbohydrate metabolism</keyword>
<dbReference type="PANTHER" id="PTHR18964">
    <property type="entry name" value="ROK (REPRESSOR, ORF, KINASE) FAMILY"/>
    <property type="match status" value="1"/>
</dbReference>
<evidence type="ECO:0000313" key="4">
    <source>
        <dbReference type="EMBL" id="UOF88701.1"/>
    </source>
</evidence>
<accession>A0ABY4CHH1</accession>
<evidence type="ECO:0000256" key="2">
    <source>
        <dbReference type="ARBA" id="ARBA00006479"/>
    </source>
</evidence>
<evidence type="ECO:0000256" key="3">
    <source>
        <dbReference type="ARBA" id="ARBA00022629"/>
    </source>
</evidence>